<reference evidence="4" key="1">
    <citation type="submission" date="2020-10" db="EMBL/GenBank/DDBJ databases">
        <title>High-Quality Genome Resource of Clonostachys rosea strain S41 by Oxford Nanopore Long-Read Sequencing.</title>
        <authorList>
            <person name="Wang H."/>
        </authorList>
    </citation>
    <scope>NUCLEOTIDE SEQUENCE</scope>
    <source>
        <strain evidence="4">S41</strain>
    </source>
</reference>
<dbReference type="AlphaFoldDB" id="A0A8H7NBM8"/>
<feature type="compositionally biased region" description="Polar residues" evidence="1">
    <location>
        <begin position="871"/>
        <end position="886"/>
    </location>
</feature>
<comment type="caution">
    <text evidence="4">The sequence shown here is derived from an EMBL/GenBank/DDBJ whole genome shotgun (WGS) entry which is preliminary data.</text>
</comment>
<evidence type="ECO:0000256" key="1">
    <source>
        <dbReference type="SAM" id="MobiDB-lite"/>
    </source>
</evidence>
<proteinExistence type="predicted"/>
<protein>
    <recommendedName>
        <fullName evidence="3">Heterokaryon incompatibility domain-containing protein</fullName>
    </recommendedName>
</protein>
<dbReference type="InterPro" id="IPR010730">
    <property type="entry name" value="HET"/>
</dbReference>
<dbReference type="Pfam" id="PF06985">
    <property type="entry name" value="HET"/>
    <property type="match status" value="1"/>
</dbReference>
<gene>
    <name evidence="4" type="ORF">IM811_014554</name>
</gene>
<feature type="transmembrane region" description="Helical" evidence="2">
    <location>
        <begin position="1170"/>
        <end position="1199"/>
    </location>
</feature>
<dbReference type="Proteomes" id="UP000616885">
    <property type="component" value="Unassembled WGS sequence"/>
</dbReference>
<dbReference type="PANTHER" id="PTHR33112:SF16">
    <property type="entry name" value="HETEROKARYON INCOMPATIBILITY DOMAIN-CONTAINING PROTEIN"/>
    <property type="match status" value="1"/>
</dbReference>
<feature type="transmembrane region" description="Helical" evidence="2">
    <location>
        <begin position="1020"/>
        <end position="1040"/>
    </location>
</feature>
<feature type="transmembrane region" description="Helical" evidence="2">
    <location>
        <begin position="1091"/>
        <end position="1113"/>
    </location>
</feature>
<evidence type="ECO:0000259" key="3">
    <source>
        <dbReference type="Pfam" id="PF06985"/>
    </source>
</evidence>
<feature type="transmembrane region" description="Helical" evidence="2">
    <location>
        <begin position="1220"/>
        <end position="1242"/>
    </location>
</feature>
<evidence type="ECO:0000313" key="4">
    <source>
        <dbReference type="EMBL" id="KAF9752760.1"/>
    </source>
</evidence>
<feature type="region of interest" description="Disordered" evidence="1">
    <location>
        <begin position="831"/>
        <end position="900"/>
    </location>
</feature>
<keyword evidence="2" id="KW-1133">Transmembrane helix</keyword>
<name>A0A8H7NBM8_BIOOC</name>
<keyword evidence="2" id="KW-0812">Transmembrane</keyword>
<evidence type="ECO:0000256" key="2">
    <source>
        <dbReference type="SAM" id="Phobius"/>
    </source>
</evidence>
<dbReference type="EMBL" id="JADCTT010000005">
    <property type="protein sequence ID" value="KAF9752760.1"/>
    <property type="molecule type" value="Genomic_DNA"/>
</dbReference>
<accession>A0A8H7NBM8</accession>
<feature type="compositionally biased region" description="Basic and acidic residues" evidence="1">
    <location>
        <begin position="831"/>
        <end position="843"/>
    </location>
</feature>
<feature type="region of interest" description="Disordered" evidence="1">
    <location>
        <begin position="1"/>
        <end position="40"/>
    </location>
</feature>
<feature type="compositionally biased region" description="Basic and acidic residues" evidence="1">
    <location>
        <begin position="11"/>
        <end position="40"/>
    </location>
</feature>
<feature type="domain" description="Heterokaryon incompatibility" evidence="3">
    <location>
        <begin position="330"/>
        <end position="477"/>
    </location>
</feature>
<sequence>MNRPTPLPGRPRGDYGREQAERDRELNKEARRSQDDNREKFDIMLHDNSVDGFRGWEQGGMLFVEEEPHRIRPVDETGVKIDQETWHWNLSVNDPTQRDEYALDSLRVMTGHSLCVVCKDTLNYYCRYIDERNEWDSDMLFPMKNSVVYHGSLWPLHVFANIVEPYCIICADIWDKIDATYPNLIKDFYFNYQIECCWPRRHRRTEEHKMWFFMVNPSKEKDPLWNWQPVLRLSLWPKAQFGHHFDHQQRNIQTRGPWDACADDNTNDAMSTRSRALDWLARCQENANGQHNLCNAQGEFVPTRLLDVRKALQTGRVCLTLTEALDSCEYVTLSHCWGSWGAENNPVLLTDNLAARQTDGLAWDALPQTFQDAFKVASWFGWDWLWIDSLCIIQDSEDDWKREAAMMDRVYQNAQINISADAGDDSRVGCFSPRNEDDIKPLELSSGEDGPWQVTTDNSFAWMKSATSLSRAWIHRERQLSRRILHFTNQELVWECCGLGNTGFASETMPGGAPFERVFGGDIKFQIKLSEAGGSGDKERLDRIYQLWNSTCEAKEVHRMIPDDEYVCGLWKSTLPESLNWWTPHDRPDNLIFVAPSWSWLNVAVPVHMATHNQAQHNLPVAEVLDVVVDLDSDPYGAVTKGDLHMRGFLRRVHFHFIERSRFVLSVIEEENGEDRIRLIGPDWNQEDGQVCQLTIDGLVRLENQEHECYAFFTTIAERGQDLQSCTRNLSCLLLDAVDGKDNTYSRFGSINNLCDEFSFSLRYTVIGGAELGVSRQSYVPIDYRGPDAVEQPVTKQTIPSIWDLMARFIRRHRWGLMLWKKMLEDEAKRLERGSGDVEKGSKGDSQGGSKQEPEEEPIGGSQHESEEEFTQVQPPASTDNDSSHSAVADSQAGFEDPRQSSYRSLINQIRRHPSSCLAPLDDESQMVEDAASIMPTVEPFGTRLPPAEALYQFDEVLDEWRDEQGVVPWLKSALLHLSRFWVASIDASLVVTTDAYTYIGVVPKVLNEGSHETSINLQAGIQLICNMVAALASLAYFLWRMSWPHWWRRQSLVGATRCDFMQTLPTLRSLAVLLRPGLVTFAESAIRNTLYLWPVSAIVALGADYTTAWSIFNTIRWGLVMVPVQSLEATTLAFVGHLWGDWRREIGKEQRRPGKTPIYTILKIVNPPIIFLVIALVAEIPIALFLSFWGASAFARFLGQPDRIANVTAHIWRTIDWCYIFYAICTQLVALLLCGAARWYLYQSLASNLVYVLPGAIVC</sequence>
<organism evidence="4 5">
    <name type="scientific">Bionectria ochroleuca</name>
    <name type="common">Gliocladium roseum</name>
    <dbReference type="NCBI Taxonomy" id="29856"/>
    <lineage>
        <taxon>Eukaryota</taxon>
        <taxon>Fungi</taxon>
        <taxon>Dikarya</taxon>
        <taxon>Ascomycota</taxon>
        <taxon>Pezizomycotina</taxon>
        <taxon>Sordariomycetes</taxon>
        <taxon>Hypocreomycetidae</taxon>
        <taxon>Hypocreales</taxon>
        <taxon>Bionectriaceae</taxon>
        <taxon>Clonostachys</taxon>
    </lineage>
</organism>
<dbReference type="PANTHER" id="PTHR33112">
    <property type="entry name" value="DOMAIN PROTEIN, PUTATIVE-RELATED"/>
    <property type="match status" value="1"/>
</dbReference>
<keyword evidence="2" id="KW-0472">Membrane</keyword>
<evidence type="ECO:0000313" key="5">
    <source>
        <dbReference type="Proteomes" id="UP000616885"/>
    </source>
</evidence>